<dbReference type="FunFam" id="1.50.40.10:FF:000096">
    <property type="entry name" value="ADP,ATP carrier protein 1, mitochondrial"/>
    <property type="match status" value="1"/>
</dbReference>
<dbReference type="GO" id="GO:0007166">
    <property type="term" value="P:cell surface receptor signaling pathway"/>
    <property type="evidence" value="ECO:0007669"/>
    <property type="project" value="InterPro"/>
</dbReference>
<dbReference type="SUPFAM" id="SSF103506">
    <property type="entry name" value="Mitochondrial carrier"/>
    <property type="match status" value="1"/>
</dbReference>
<dbReference type="PRINTS" id="PR00927">
    <property type="entry name" value="ADPTRNSLCASE"/>
</dbReference>
<evidence type="ECO:0000259" key="17">
    <source>
        <dbReference type="PROSITE" id="PS50011"/>
    </source>
</evidence>
<dbReference type="GO" id="GO:1990544">
    <property type="term" value="P:mitochondrial ATP transmembrane transport"/>
    <property type="evidence" value="ECO:0007669"/>
    <property type="project" value="InterPro"/>
</dbReference>
<comment type="catalytic activity">
    <reaction evidence="12">
        <text>ADP(in) + ATP(out) = ADP(out) + ATP(in)</text>
        <dbReference type="Rhea" id="RHEA:34999"/>
        <dbReference type="ChEBI" id="CHEBI:30616"/>
        <dbReference type="ChEBI" id="CHEBI:456216"/>
    </reaction>
    <physiologicalReaction direction="left-to-right" evidence="12">
        <dbReference type="Rhea" id="RHEA:35000"/>
    </physiologicalReaction>
</comment>
<comment type="caution">
    <text evidence="18">The sequence shown here is derived from an EMBL/GenBank/DDBJ whole genome shotgun (WGS) entry which is preliminary data.</text>
</comment>
<feature type="compositionally biased region" description="Polar residues" evidence="15">
    <location>
        <begin position="521"/>
        <end position="554"/>
    </location>
</feature>
<dbReference type="Pfam" id="PF00153">
    <property type="entry name" value="Mito_carr"/>
    <property type="match status" value="3"/>
</dbReference>
<evidence type="ECO:0000256" key="3">
    <source>
        <dbReference type="ARBA" id="ARBA00011245"/>
    </source>
</evidence>
<feature type="region of interest" description="Disordered" evidence="15">
    <location>
        <begin position="370"/>
        <end position="389"/>
    </location>
</feature>
<dbReference type="Gene3D" id="1.10.510.10">
    <property type="entry name" value="Transferase(Phosphotransferase) domain 1"/>
    <property type="match status" value="1"/>
</dbReference>
<dbReference type="InterPro" id="IPR036537">
    <property type="entry name" value="Adaptor_Cbl_N_dom_sf"/>
</dbReference>
<dbReference type="Pfam" id="PF15249">
    <property type="entry name" value="GLTSCR1"/>
    <property type="match status" value="1"/>
</dbReference>
<dbReference type="InterPro" id="IPR001245">
    <property type="entry name" value="Ser-Thr/Tyr_kinase_cat_dom"/>
</dbReference>
<feature type="region of interest" description="Disordered" evidence="15">
    <location>
        <begin position="302"/>
        <end position="353"/>
    </location>
</feature>
<dbReference type="InterPro" id="IPR023395">
    <property type="entry name" value="MCP_dom_sf"/>
</dbReference>
<dbReference type="SUPFAM" id="SSF81901">
    <property type="entry name" value="HCP-like"/>
    <property type="match status" value="1"/>
</dbReference>
<dbReference type="InterPro" id="IPR011990">
    <property type="entry name" value="TPR-like_helical_dom_sf"/>
</dbReference>
<dbReference type="GO" id="GO:0005471">
    <property type="term" value="F:ATP:ADP antiporter activity"/>
    <property type="evidence" value="ECO:0007669"/>
    <property type="project" value="InterPro"/>
</dbReference>
<evidence type="ECO:0000256" key="9">
    <source>
        <dbReference type="ARBA" id="ARBA00022989"/>
    </source>
</evidence>
<dbReference type="InterPro" id="IPR018108">
    <property type="entry name" value="MCP_transmembrane"/>
</dbReference>
<dbReference type="GO" id="GO:0140021">
    <property type="term" value="P:mitochondrial ADP transmembrane transport"/>
    <property type="evidence" value="ECO:0007669"/>
    <property type="project" value="InterPro"/>
</dbReference>
<dbReference type="PROSITE" id="PS50920">
    <property type="entry name" value="SOLCAR"/>
    <property type="match status" value="3"/>
</dbReference>
<keyword evidence="7" id="KW-0677">Repeat</keyword>
<feature type="transmembrane region" description="Helical" evidence="16">
    <location>
        <begin position="178"/>
        <end position="197"/>
    </location>
</feature>
<dbReference type="SUPFAM" id="SSF56112">
    <property type="entry name" value="Protein kinase-like (PK-like)"/>
    <property type="match status" value="1"/>
</dbReference>
<feature type="repeat" description="Solcar" evidence="14">
    <location>
        <begin position="215"/>
        <end position="301"/>
    </location>
</feature>
<feature type="compositionally biased region" description="Polar residues" evidence="15">
    <location>
        <begin position="567"/>
        <end position="593"/>
    </location>
</feature>
<keyword evidence="19" id="KW-1185">Reference proteome</keyword>
<gene>
    <name evidence="18" type="ORF">FCALED_LOCUS4020</name>
</gene>
<evidence type="ECO:0000256" key="8">
    <source>
        <dbReference type="ARBA" id="ARBA00022792"/>
    </source>
</evidence>
<dbReference type="InterPro" id="IPR000719">
    <property type="entry name" value="Prot_kinase_dom"/>
</dbReference>
<dbReference type="PROSITE" id="PS50011">
    <property type="entry name" value="PROTEIN_KINASE_DOM"/>
    <property type="match status" value="1"/>
</dbReference>
<evidence type="ECO:0000313" key="19">
    <source>
        <dbReference type="Proteomes" id="UP000789570"/>
    </source>
</evidence>
<dbReference type="Pfam" id="PF07714">
    <property type="entry name" value="PK_Tyr_Ser-Thr"/>
    <property type="match status" value="1"/>
</dbReference>
<feature type="repeat" description="Solcar" evidence="14">
    <location>
        <begin position="10"/>
        <end position="103"/>
    </location>
</feature>
<comment type="similarity">
    <text evidence="2">Belongs to the mitochondrial carrier (TC 2.A.29) family.</text>
</comment>
<dbReference type="InterPro" id="IPR006597">
    <property type="entry name" value="Sel1-like"/>
</dbReference>
<evidence type="ECO:0000256" key="5">
    <source>
        <dbReference type="ARBA" id="ARBA00022449"/>
    </source>
</evidence>
<comment type="subcellular location">
    <subcellularLocation>
        <location evidence="1">Mitochondrion inner membrane</location>
        <topology evidence="1">Multi-pass membrane protein</topology>
    </subcellularLocation>
</comment>
<keyword evidence="8" id="KW-0999">Mitochondrion inner membrane</keyword>
<evidence type="ECO:0000313" key="18">
    <source>
        <dbReference type="EMBL" id="CAG8507458.1"/>
    </source>
</evidence>
<feature type="region of interest" description="Disordered" evidence="15">
    <location>
        <begin position="774"/>
        <end position="795"/>
    </location>
</feature>
<evidence type="ECO:0000256" key="2">
    <source>
        <dbReference type="ARBA" id="ARBA00006375"/>
    </source>
</evidence>
<dbReference type="Proteomes" id="UP000789570">
    <property type="component" value="Unassembled WGS sequence"/>
</dbReference>
<dbReference type="EMBL" id="CAJVPQ010000748">
    <property type="protein sequence ID" value="CAG8507458.1"/>
    <property type="molecule type" value="Genomic_DNA"/>
</dbReference>
<keyword evidence="10" id="KW-0496">Mitochondrion</keyword>
<dbReference type="Gene3D" id="1.20.930.20">
    <property type="entry name" value="Adaptor protein Cbl, N-terminal domain"/>
    <property type="match status" value="1"/>
</dbReference>
<dbReference type="CDD" id="cd21037">
    <property type="entry name" value="MLKL_NTD"/>
    <property type="match status" value="1"/>
</dbReference>
<keyword evidence="9 16" id="KW-1133">Transmembrane helix</keyword>
<proteinExistence type="inferred from homology"/>
<reference evidence="18" key="1">
    <citation type="submission" date="2021-06" db="EMBL/GenBank/DDBJ databases">
        <authorList>
            <person name="Kallberg Y."/>
            <person name="Tangrot J."/>
            <person name="Rosling A."/>
        </authorList>
    </citation>
    <scope>NUCLEOTIDE SEQUENCE</scope>
    <source>
        <strain evidence="18">UK204</strain>
    </source>
</reference>
<feature type="compositionally biased region" description="Polar residues" evidence="15">
    <location>
        <begin position="373"/>
        <end position="389"/>
    </location>
</feature>
<dbReference type="SMART" id="SM00671">
    <property type="entry name" value="SEL1"/>
    <property type="match status" value="3"/>
</dbReference>
<sequence>MSSPKKDSTYAFFLDFMMGGVSAAVSKTAAAPIERVKLLIQNQDEMLKSGRLATPYKGIGECFSRTIKEEGVISLWRGNTANVIRYFPTQALNFAFKDKFKRMFNYKKDKDGYAKVFLGNIASGGAAGAVSLTFVYSLDYARTRLANDAKAAKKGGERQFNGLVDVYSKTIKSDGFVGLYRGFNISCVGIIIYRGLYFGMFDSLKPLVLTGSLKDNFLASFLLGWSVTIGAGLASYPIDTIRRRMMMTSGEAVKYKSSYHAFKEIVAKEGTKSLFKGAGANILRAIAGAGSWFGQKSLKLLPKKPGTSTSPNSQNVTPENLSDSSQDSVNDIRENSCNSMKNESSHKQSMQQQIHDNGITFETNNHRGKMELSNLQPDGNLSGQTTESLNGLKKISTEKKDSNRNSNNNGQNNGVVNSLSSNLRNNISGTGTLNGQRSNNLTSSQHQTMLATHSICEQEGQVKMMKLAGLTVLMHRKKGEIIYRLADNMSVNSLSDTQREALLKEIKTLHDSNAIVTQSMSQSIQNQETSMTSSANDTSANVSKSPPSTSSLVDRSSIIENDICPQTPISSMRSRPSLAPASQSIRPSSVLQEPCSTVARTKLKTVPISTSSTSIAATKSINNTTTSNSQATSKQLYIPLAARPPLVPETHSSDQTLDRSISLNMTSQTLYHSSSLFTPDDTFYPDGSSRSTRRYTKTGRYAKKRSMDETDSQFTQEYSTQYQHIPTSTIPMSTQMNSQTSTHLSQSSQPIQPTYYTSTTPTTRPIVQYYSATPQSRPSISRGVKRPFQSTGTQRTTEEINHHLDIVQRFEAATKSDQIAVLQPDYKTPFRSFQDAVARLLPYHVFEYPDEDMKGNDQISDLDATKNALRFYKRRKIIFDKYTDLLKKEAEQLCPTTYTNLCEKLIVEDEKMENMMLKEECRRLSEQIRSRRSKTKKRSIPGSNFSCDFSTDVYSYSDRDISVSTMAQFMGWTSSIDDDKTGFDQAFGGFGVGMGNFGERLSVSLPKYIEGAVEVGKIINHTVIAVLTGNIAFLVEDIVTYAGAARHCKAECKRLGEQFKIARDSAKDLLDKLAENPKEIEDKSFATALKAFAIVLEDGRAVVKQHAEAKYGLKIFYAKKFAAEFQDIEERLDQSCNRLNFAINIRHFVDSQELEETHRNWHEEDKIAFAQLNDMVKESLEEIRGYKQYKNAPSQLVLLGSRINSTELSDLERYKTDRLFTAIHHTVDENRNPKDTKVVIKVTMAKESVPEQVSQFALEVAYLQKLAPSPNIIDLIGITPLRGNLALVLGYCEHGDLQSFIASGHLKGDWGKKRSIALGMVQGIAFLHRAGILHKYINSANVLLDGYFRAKITNFRKSRWINKVSLGVIDSFEEQIRWTAPERLGDDVATFTEECDIYSFGIVFYEIVSEKFPWHELQLYEVYNARKCEAKELQLPPNIPTSISSIFTNCTSIIPKRRFKTTEIIDHLEAIRPEDLENASINLPGDNLTVNYLSTSNGNKHLGIDERLTISDVSEEDDGREEILERAKNFHKYGHFIEARREFEKIGDHPHASFRLGYYYFFGKGVQEDIPKSIKYYEKAIEGGDGDAMDMFGYLCLTGKGISKDKVKAVEYFQKAVDKGIPTGMYHLGFCYFKGLGGLKKDVEESKRLMREAANMGNDDALRFIQQKWDTQNA</sequence>
<dbReference type="GO" id="GO:0005524">
    <property type="term" value="F:ATP binding"/>
    <property type="evidence" value="ECO:0007669"/>
    <property type="project" value="InterPro"/>
</dbReference>
<evidence type="ECO:0000256" key="1">
    <source>
        <dbReference type="ARBA" id="ARBA00004448"/>
    </source>
</evidence>
<dbReference type="Gene3D" id="1.50.40.10">
    <property type="entry name" value="Mitochondrial carrier domain"/>
    <property type="match status" value="1"/>
</dbReference>
<keyword evidence="11 14" id="KW-0472">Membrane</keyword>
<dbReference type="Gene3D" id="1.25.40.10">
    <property type="entry name" value="Tetratricopeptide repeat domain"/>
    <property type="match status" value="1"/>
</dbReference>
<dbReference type="GO" id="GO:0004672">
    <property type="term" value="F:protein kinase activity"/>
    <property type="evidence" value="ECO:0007669"/>
    <property type="project" value="InterPro"/>
</dbReference>
<evidence type="ECO:0000256" key="7">
    <source>
        <dbReference type="ARBA" id="ARBA00022737"/>
    </source>
</evidence>
<evidence type="ECO:0000256" key="11">
    <source>
        <dbReference type="ARBA" id="ARBA00023136"/>
    </source>
</evidence>
<dbReference type="InterPro" id="IPR054000">
    <property type="entry name" value="MLKL_N"/>
</dbReference>
<evidence type="ECO:0000256" key="13">
    <source>
        <dbReference type="ARBA" id="ARBA00045250"/>
    </source>
</evidence>
<feature type="region of interest" description="Disordered" evidence="15">
    <location>
        <begin position="521"/>
        <end position="593"/>
    </location>
</feature>
<dbReference type="PANTHER" id="PTHR45635">
    <property type="entry name" value="ADP,ATP CARRIER PROTEIN 1-RELATED-RELATED"/>
    <property type="match status" value="1"/>
</dbReference>
<evidence type="ECO:0000256" key="4">
    <source>
        <dbReference type="ARBA" id="ARBA00022448"/>
    </source>
</evidence>
<evidence type="ECO:0000256" key="10">
    <source>
        <dbReference type="ARBA" id="ARBA00023128"/>
    </source>
</evidence>
<feature type="compositionally biased region" description="Polar residues" evidence="15">
    <location>
        <begin position="427"/>
        <end position="446"/>
    </location>
</feature>
<dbReference type="Pfam" id="PF22215">
    <property type="entry name" value="MLKL_N"/>
    <property type="match status" value="1"/>
</dbReference>
<feature type="region of interest" description="Disordered" evidence="15">
    <location>
        <begin position="397"/>
        <end position="446"/>
    </location>
</feature>
<dbReference type="InterPro" id="IPR002113">
    <property type="entry name" value="ADT_euk_type"/>
</dbReference>
<keyword evidence="6 14" id="KW-0812">Transmembrane</keyword>
<comment type="subunit">
    <text evidence="3">Monomer.</text>
</comment>
<feature type="compositionally biased region" description="Low complexity" evidence="15">
    <location>
        <begin position="404"/>
        <end position="426"/>
    </location>
</feature>
<dbReference type="InterPro" id="IPR002067">
    <property type="entry name" value="MCP"/>
</dbReference>
<evidence type="ECO:0000256" key="12">
    <source>
        <dbReference type="ARBA" id="ARBA00024143"/>
    </source>
</evidence>
<organism evidence="18 19">
    <name type="scientific">Funneliformis caledonium</name>
    <dbReference type="NCBI Taxonomy" id="1117310"/>
    <lineage>
        <taxon>Eukaryota</taxon>
        <taxon>Fungi</taxon>
        <taxon>Fungi incertae sedis</taxon>
        <taxon>Mucoromycota</taxon>
        <taxon>Glomeromycotina</taxon>
        <taxon>Glomeromycetes</taxon>
        <taxon>Glomerales</taxon>
        <taxon>Glomeraceae</taxon>
        <taxon>Funneliformis</taxon>
    </lineage>
</organism>
<dbReference type="InterPro" id="IPR059179">
    <property type="entry name" value="MLKL-like_MCAfunc"/>
</dbReference>
<protein>
    <submittedName>
        <fullName evidence="18">10270_t:CDS:1</fullName>
    </submittedName>
</protein>
<feature type="transmembrane region" description="Helical" evidence="16">
    <location>
        <begin position="217"/>
        <end position="238"/>
    </location>
</feature>
<evidence type="ECO:0000256" key="16">
    <source>
        <dbReference type="SAM" id="Phobius"/>
    </source>
</evidence>
<dbReference type="Pfam" id="PF08238">
    <property type="entry name" value="Sel1"/>
    <property type="match status" value="3"/>
</dbReference>
<evidence type="ECO:0000256" key="14">
    <source>
        <dbReference type="PROSITE-ProRule" id="PRU00282"/>
    </source>
</evidence>
<dbReference type="InterPro" id="IPR011009">
    <property type="entry name" value="Kinase-like_dom_sf"/>
</dbReference>
<keyword evidence="5" id="KW-0050">Antiport</keyword>
<evidence type="ECO:0000256" key="15">
    <source>
        <dbReference type="SAM" id="MobiDB-lite"/>
    </source>
</evidence>
<comment type="function">
    <text evidence="13">ADP:ATP antiporter that mediates import of ADP into the mitochondrial matrix for ATP synthesis, and export of ATP out to fuel the cell. Cycles between the cytoplasmic-open state (c-state) and the matrix-open state (m-state): operates by the alternating access mechanism with a single substrate-binding site intermittently exposed to either the cytosolic (c-state) or matrix (m-state) side of the inner mitochondrial membrane.</text>
</comment>
<dbReference type="OrthoDB" id="4062651at2759"/>
<evidence type="ECO:0000256" key="6">
    <source>
        <dbReference type="ARBA" id="ARBA00022692"/>
    </source>
</evidence>
<dbReference type="InterPro" id="IPR015671">
    <property type="entry name" value="GSCR1_dom"/>
</dbReference>
<name>A0A9N8ZUS6_9GLOM</name>
<dbReference type="GO" id="GO:0005743">
    <property type="term" value="C:mitochondrial inner membrane"/>
    <property type="evidence" value="ECO:0007669"/>
    <property type="project" value="UniProtKB-SubCell"/>
</dbReference>
<dbReference type="PRINTS" id="PR00926">
    <property type="entry name" value="MITOCARRIER"/>
</dbReference>
<feature type="repeat" description="Solcar" evidence="14">
    <location>
        <begin position="115"/>
        <end position="207"/>
    </location>
</feature>
<accession>A0A9N8ZUS6</accession>
<feature type="compositionally biased region" description="Polar residues" evidence="15">
    <location>
        <begin position="306"/>
        <end position="353"/>
    </location>
</feature>
<feature type="domain" description="Protein kinase" evidence="17">
    <location>
        <begin position="1205"/>
        <end position="1470"/>
    </location>
</feature>
<keyword evidence="4" id="KW-0813">Transport</keyword>
<dbReference type="PANTHER" id="PTHR45635:SF14">
    <property type="entry name" value="ADP_ATP TRANSLOCASE"/>
    <property type="match status" value="1"/>
</dbReference>